<gene>
    <name evidence="1" type="ORF">LCGC14_1396800</name>
</gene>
<protein>
    <submittedName>
        <fullName evidence="1">Uncharacterized protein</fullName>
    </submittedName>
</protein>
<evidence type="ECO:0000313" key="1">
    <source>
        <dbReference type="EMBL" id="KKM74796.1"/>
    </source>
</evidence>
<reference evidence="1" key="1">
    <citation type="journal article" date="2015" name="Nature">
        <title>Complex archaea that bridge the gap between prokaryotes and eukaryotes.</title>
        <authorList>
            <person name="Spang A."/>
            <person name="Saw J.H."/>
            <person name="Jorgensen S.L."/>
            <person name="Zaremba-Niedzwiedzka K."/>
            <person name="Martijn J."/>
            <person name="Lind A.E."/>
            <person name="van Eijk R."/>
            <person name="Schleper C."/>
            <person name="Guy L."/>
            <person name="Ettema T.J."/>
        </authorList>
    </citation>
    <scope>NUCLEOTIDE SEQUENCE</scope>
</reference>
<name>A0A0F9KJB6_9ZZZZ</name>
<accession>A0A0F9KJB6</accession>
<dbReference type="EMBL" id="LAZR01009081">
    <property type="protein sequence ID" value="KKM74796.1"/>
    <property type="molecule type" value="Genomic_DNA"/>
</dbReference>
<sequence length="46" mass="5324">MVSESSHDEFSLEVDDEWVHILDGEGSVRVSMPKDVWDNIVQKYSK</sequence>
<organism evidence="1">
    <name type="scientific">marine sediment metagenome</name>
    <dbReference type="NCBI Taxonomy" id="412755"/>
    <lineage>
        <taxon>unclassified sequences</taxon>
        <taxon>metagenomes</taxon>
        <taxon>ecological metagenomes</taxon>
    </lineage>
</organism>
<comment type="caution">
    <text evidence="1">The sequence shown here is derived from an EMBL/GenBank/DDBJ whole genome shotgun (WGS) entry which is preliminary data.</text>
</comment>
<dbReference type="AlphaFoldDB" id="A0A0F9KJB6"/>
<proteinExistence type="predicted"/>